<dbReference type="PANTHER" id="PTHR24356">
    <property type="entry name" value="SERINE/THREONINE-PROTEIN KINASE"/>
    <property type="match status" value="1"/>
</dbReference>
<evidence type="ECO:0000256" key="3">
    <source>
        <dbReference type="ARBA" id="ARBA00022527"/>
    </source>
</evidence>
<dbReference type="OrthoDB" id="347657at2759"/>
<evidence type="ECO:0000256" key="6">
    <source>
        <dbReference type="ARBA" id="ARBA00022777"/>
    </source>
</evidence>
<dbReference type="Gene3D" id="1.10.510.10">
    <property type="entry name" value="Transferase(Phosphotransferase) domain 1"/>
    <property type="match status" value="1"/>
</dbReference>
<dbReference type="InterPro" id="IPR008271">
    <property type="entry name" value="Ser/Thr_kinase_AS"/>
</dbReference>
<evidence type="ECO:0000256" key="5">
    <source>
        <dbReference type="ARBA" id="ARBA00022741"/>
    </source>
</evidence>
<reference evidence="14" key="1">
    <citation type="submission" date="2016-05" db="EMBL/GenBank/DDBJ databases">
        <title>Comparative genomics of biotechnologically important yeasts.</title>
        <authorList>
            <consortium name="DOE Joint Genome Institute"/>
            <person name="Riley R."/>
            <person name="Haridas S."/>
            <person name="Wolfe K.H."/>
            <person name="Lopes M.R."/>
            <person name="Hittinger C.T."/>
            <person name="Goker M."/>
            <person name="Salamov A."/>
            <person name="Wisecaver J."/>
            <person name="Long T.M."/>
            <person name="Aerts A.L."/>
            <person name="Barry K."/>
            <person name="Choi C."/>
            <person name="Clum A."/>
            <person name="Coughlan A.Y."/>
            <person name="Deshpande S."/>
            <person name="Douglass A.P."/>
            <person name="Hanson S.J."/>
            <person name="Klenk H.-P."/>
            <person name="Labutti K."/>
            <person name="Lapidus A."/>
            <person name="Lindquist E."/>
            <person name="Lipzen A."/>
            <person name="Meier-Kolthoff J.P."/>
            <person name="Ohm R.A."/>
            <person name="Otillar R.P."/>
            <person name="Pangilinan J."/>
            <person name="Peng Y."/>
            <person name="Rokas A."/>
            <person name="Rosa C.A."/>
            <person name="Scheuner C."/>
            <person name="Sibirny A.A."/>
            <person name="Slot J.C."/>
            <person name="Stielow J.B."/>
            <person name="Sun H."/>
            <person name="Kurtzman C.P."/>
            <person name="Blackwell M."/>
            <person name="Grigoriev I.V."/>
            <person name="Jeffries T.W."/>
        </authorList>
    </citation>
    <scope>NUCLEOTIDE SEQUENCE [LARGE SCALE GENOMIC DNA]</scope>
    <source>
        <strain evidence="14">NRRL Y-2460</strain>
    </source>
</reference>
<gene>
    <name evidence="13" type="ORF">PACTADRAFT_184991</name>
</gene>
<evidence type="ECO:0000259" key="12">
    <source>
        <dbReference type="PROSITE" id="PS50011"/>
    </source>
</evidence>
<dbReference type="EC" id="2.7.11.1" evidence="2"/>
<keyword evidence="5 10" id="KW-0547">Nucleotide-binding</keyword>
<dbReference type="PIRSF" id="PIRSF000654">
    <property type="entry name" value="Integrin-linked_kinase"/>
    <property type="match status" value="1"/>
</dbReference>
<dbReference type="GO" id="GO:0005524">
    <property type="term" value="F:ATP binding"/>
    <property type="evidence" value="ECO:0007669"/>
    <property type="project" value="UniProtKB-UniRule"/>
</dbReference>
<comment type="catalytic activity">
    <reaction evidence="9">
        <text>L-seryl-[protein] + ATP = O-phospho-L-seryl-[protein] + ADP + H(+)</text>
        <dbReference type="Rhea" id="RHEA:17989"/>
        <dbReference type="Rhea" id="RHEA-COMP:9863"/>
        <dbReference type="Rhea" id="RHEA-COMP:11604"/>
        <dbReference type="ChEBI" id="CHEBI:15378"/>
        <dbReference type="ChEBI" id="CHEBI:29999"/>
        <dbReference type="ChEBI" id="CHEBI:30616"/>
        <dbReference type="ChEBI" id="CHEBI:83421"/>
        <dbReference type="ChEBI" id="CHEBI:456216"/>
        <dbReference type="EC" id="2.7.11.1"/>
    </reaction>
</comment>
<accession>A0A1E4U384</accession>
<dbReference type="InterPro" id="IPR000719">
    <property type="entry name" value="Prot_kinase_dom"/>
</dbReference>
<feature type="binding site" evidence="10">
    <location>
        <position position="40"/>
    </location>
    <ligand>
        <name>ATP</name>
        <dbReference type="ChEBI" id="CHEBI:30616"/>
    </ligand>
</feature>
<dbReference type="GO" id="GO:0030447">
    <property type="term" value="P:filamentous growth"/>
    <property type="evidence" value="ECO:0007669"/>
    <property type="project" value="UniProtKB-ARBA"/>
</dbReference>
<keyword evidence="3 11" id="KW-0723">Serine/threonine-protein kinase</keyword>
<dbReference type="PANTHER" id="PTHR24356:SF163">
    <property type="entry name" value="3-PHOSPHOINOSITIDE-DEPENDENT PROTEIN KINASE 1-RELATED"/>
    <property type="match status" value="1"/>
</dbReference>
<dbReference type="Pfam" id="PF00069">
    <property type="entry name" value="Pkinase"/>
    <property type="match status" value="1"/>
</dbReference>
<feature type="non-terminal residue" evidence="13">
    <location>
        <position position="246"/>
    </location>
</feature>
<dbReference type="Proteomes" id="UP000094236">
    <property type="component" value="Unassembled WGS sequence"/>
</dbReference>
<keyword evidence="6" id="KW-0418">Kinase</keyword>
<name>A0A1E4U384_PACTA</name>
<feature type="domain" description="Protein kinase" evidence="12">
    <location>
        <begin position="11"/>
        <end position="246"/>
    </location>
</feature>
<dbReference type="SMART" id="SM00220">
    <property type="entry name" value="S_TKc"/>
    <property type="match status" value="1"/>
</dbReference>
<protein>
    <recommendedName>
        <fullName evidence="2">non-specific serine/threonine protein kinase</fullName>
        <ecNumber evidence="2">2.7.11.1</ecNumber>
    </recommendedName>
</protein>
<dbReference type="InterPro" id="IPR011009">
    <property type="entry name" value="Kinase-like_dom_sf"/>
</dbReference>
<dbReference type="PROSITE" id="PS50011">
    <property type="entry name" value="PROTEIN_KINASE_DOM"/>
    <property type="match status" value="1"/>
</dbReference>
<comment type="similarity">
    <text evidence="1">Belongs to the protein kinase superfamily. AGC Ser/Thr protein kinase family. PDPK1 subfamily.</text>
</comment>
<evidence type="ECO:0000313" key="13">
    <source>
        <dbReference type="EMBL" id="ODV98464.1"/>
    </source>
</evidence>
<dbReference type="Gene3D" id="3.30.200.20">
    <property type="entry name" value="Phosphorylase Kinase, domain 1"/>
    <property type="match status" value="1"/>
</dbReference>
<evidence type="ECO:0000256" key="8">
    <source>
        <dbReference type="ARBA" id="ARBA00047899"/>
    </source>
</evidence>
<keyword evidence="14" id="KW-1185">Reference proteome</keyword>
<evidence type="ECO:0000256" key="11">
    <source>
        <dbReference type="RuleBase" id="RU000304"/>
    </source>
</evidence>
<evidence type="ECO:0000256" key="4">
    <source>
        <dbReference type="ARBA" id="ARBA00022679"/>
    </source>
</evidence>
<sequence length="246" mass="28569">MSSRKRTSKDFHFGTCIGEGSYSKVYKAVSIHNHKTFAIKVLSKKHIVKEKKTKYVNIEKNTLNRLGHHSGIVTLYYTFQDVESLYFVIDFAFNGELLSLVRKMGSLNEQVTKYYMIQLIDAVQFIHSKNIIHRDLKPENILLNHDWKLMITDFGAAKILEDDTNINSANSSGEYVSPELLKYNHCGFECDYWAIGCILYQLIIGHPPFKGTTEYLTFEKIIHLDYKFPNYYIPMKIKHLVSKLLV</sequence>
<dbReference type="SUPFAM" id="SSF56112">
    <property type="entry name" value="Protein kinase-like (PK-like)"/>
    <property type="match status" value="1"/>
</dbReference>
<dbReference type="PROSITE" id="PS00108">
    <property type="entry name" value="PROTEIN_KINASE_ST"/>
    <property type="match status" value="2"/>
</dbReference>
<comment type="catalytic activity">
    <reaction evidence="8">
        <text>L-threonyl-[protein] + ATP = O-phospho-L-threonyl-[protein] + ADP + H(+)</text>
        <dbReference type="Rhea" id="RHEA:46608"/>
        <dbReference type="Rhea" id="RHEA-COMP:11060"/>
        <dbReference type="Rhea" id="RHEA-COMP:11605"/>
        <dbReference type="ChEBI" id="CHEBI:15378"/>
        <dbReference type="ChEBI" id="CHEBI:30013"/>
        <dbReference type="ChEBI" id="CHEBI:30616"/>
        <dbReference type="ChEBI" id="CHEBI:61977"/>
        <dbReference type="ChEBI" id="CHEBI:456216"/>
        <dbReference type="EC" id="2.7.11.1"/>
    </reaction>
</comment>
<dbReference type="GO" id="GO:0035556">
    <property type="term" value="P:intracellular signal transduction"/>
    <property type="evidence" value="ECO:0007669"/>
    <property type="project" value="TreeGrafter"/>
</dbReference>
<keyword evidence="7 10" id="KW-0067">ATP-binding</keyword>
<dbReference type="AlphaFoldDB" id="A0A1E4U384"/>
<dbReference type="GO" id="GO:0004674">
    <property type="term" value="F:protein serine/threonine kinase activity"/>
    <property type="evidence" value="ECO:0007669"/>
    <property type="project" value="UniProtKB-KW"/>
</dbReference>
<dbReference type="PROSITE" id="PS00107">
    <property type="entry name" value="PROTEIN_KINASE_ATP"/>
    <property type="match status" value="1"/>
</dbReference>
<dbReference type="InterPro" id="IPR017441">
    <property type="entry name" value="Protein_kinase_ATP_BS"/>
</dbReference>
<dbReference type="STRING" id="669874.A0A1E4U384"/>
<evidence type="ECO:0000256" key="2">
    <source>
        <dbReference type="ARBA" id="ARBA00012513"/>
    </source>
</evidence>
<evidence type="ECO:0000313" key="14">
    <source>
        <dbReference type="Proteomes" id="UP000094236"/>
    </source>
</evidence>
<evidence type="ECO:0000256" key="10">
    <source>
        <dbReference type="PROSITE-ProRule" id="PRU10141"/>
    </source>
</evidence>
<organism evidence="13 14">
    <name type="scientific">Pachysolen tannophilus NRRL Y-2460</name>
    <dbReference type="NCBI Taxonomy" id="669874"/>
    <lineage>
        <taxon>Eukaryota</taxon>
        <taxon>Fungi</taxon>
        <taxon>Dikarya</taxon>
        <taxon>Ascomycota</taxon>
        <taxon>Saccharomycotina</taxon>
        <taxon>Pichiomycetes</taxon>
        <taxon>Pachysolenaceae</taxon>
        <taxon>Pachysolen</taxon>
    </lineage>
</organism>
<dbReference type="FunFam" id="3.30.200.20:FF:000191">
    <property type="entry name" value="3-phosphoinositide-dependent protein kinase 2-like"/>
    <property type="match status" value="1"/>
</dbReference>
<dbReference type="InterPro" id="IPR050236">
    <property type="entry name" value="Ser_Thr_kinase_AGC"/>
</dbReference>
<evidence type="ECO:0000256" key="9">
    <source>
        <dbReference type="ARBA" id="ARBA00048679"/>
    </source>
</evidence>
<keyword evidence="4" id="KW-0808">Transferase</keyword>
<dbReference type="FunFam" id="1.10.510.10:FF:000571">
    <property type="entry name" value="Maternal embryonic leucine zipper kinase"/>
    <property type="match status" value="1"/>
</dbReference>
<evidence type="ECO:0000256" key="1">
    <source>
        <dbReference type="ARBA" id="ARBA00010006"/>
    </source>
</evidence>
<dbReference type="EMBL" id="KV454011">
    <property type="protein sequence ID" value="ODV98464.1"/>
    <property type="molecule type" value="Genomic_DNA"/>
</dbReference>
<evidence type="ECO:0000256" key="7">
    <source>
        <dbReference type="ARBA" id="ARBA00022840"/>
    </source>
</evidence>
<proteinExistence type="inferred from homology"/>